<proteinExistence type="predicted"/>
<dbReference type="EnsemblMetazoa" id="HelroT174271">
    <property type="protein sequence ID" value="HelroP174271"/>
    <property type="gene ID" value="HelroG174271"/>
</dbReference>
<dbReference type="EMBL" id="AMQM01004871">
    <property type="status" value="NOT_ANNOTATED_CDS"/>
    <property type="molecule type" value="Genomic_DNA"/>
</dbReference>
<sequence>MSMWSKAAATKRSRDSATTSSDSQSPDVIVIPMKISVDTKNKLKDAVAIFIPFSIAETAMYVVKTICFLSNVAIEIASNQDCFRFWYFYAGCVIKDGRVTYSGPTMISIRSGKHDKSSAATHVADFNTLVRLDTFKNVACTNAGVLKPIVIITVDGGPDENPRYPKTLCAAYKLFTEHDVDALFIASHAPGHSAYNAVERRMAPLSHDLFGLILPYDCFGSHLDTNGKTIDPELEKLCQSSSTQVLNGVGIMYNSHTPIPFVNNEAGVIAAAIGSGSGVFGSLFQSLALNSLEPCHNYPSLPFDLNCPSLAGKIHKRMCFCGKYFPSLANMKGHKVVHENNSFIDQDNEEESIEDFNKKHNSTDVSTTDVIMIRNLFDWLQSDFQY</sequence>
<feature type="compositionally biased region" description="Low complexity" evidence="1">
    <location>
        <begin position="1"/>
        <end position="23"/>
    </location>
</feature>
<dbReference type="RefSeq" id="XP_009019056.1">
    <property type="nucleotide sequence ID" value="XM_009020808.1"/>
</dbReference>
<evidence type="ECO:0000313" key="4">
    <source>
        <dbReference type="Proteomes" id="UP000015101"/>
    </source>
</evidence>
<dbReference type="AlphaFoldDB" id="T1F7X2"/>
<dbReference type="GeneID" id="20204921"/>
<reference evidence="4" key="1">
    <citation type="submission" date="2012-12" db="EMBL/GenBank/DDBJ databases">
        <authorList>
            <person name="Hellsten U."/>
            <person name="Grimwood J."/>
            <person name="Chapman J.A."/>
            <person name="Shapiro H."/>
            <person name="Aerts A."/>
            <person name="Otillar R.P."/>
            <person name="Terry A.Y."/>
            <person name="Boore J.L."/>
            <person name="Simakov O."/>
            <person name="Marletaz F."/>
            <person name="Cho S.-J."/>
            <person name="Edsinger-Gonzales E."/>
            <person name="Havlak P."/>
            <person name="Kuo D.-H."/>
            <person name="Larsson T."/>
            <person name="Lv J."/>
            <person name="Arendt D."/>
            <person name="Savage R."/>
            <person name="Osoegawa K."/>
            <person name="de Jong P."/>
            <person name="Lindberg D.R."/>
            <person name="Seaver E.C."/>
            <person name="Weisblat D.A."/>
            <person name="Putnam N.H."/>
            <person name="Grigoriev I.V."/>
            <person name="Rokhsar D.S."/>
        </authorList>
    </citation>
    <scope>NUCLEOTIDE SEQUENCE</scope>
</reference>
<dbReference type="Proteomes" id="UP000015101">
    <property type="component" value="Unassembled WGS sequence"/>
</dbReference>
<dbReference type="HOGENOM" id="CLU_716264_0_0_1"/>
<gene>
    <name evidence="3" type="primary">20204921</name>
    <name evidence="2" type="ORF">HELRODRAFT_174271</name>
</gene>
<dbReference type="InParanoid" id="T1F7X2"/>
<reference evidence="2 4" key="2">
    <citation type="journal article" date="2013" name="Nature">
        <title>Insights into bilaterian evolution from three spiralian genomes.</title>
        <authorList>
            <person name="Simakov O."/>
            <person name="Marletaz F."/>
            <person name="Cho S.J."/>
            <person name="Edsinger-Gonzales E."/>
            <person name="Havlak P."/>
            <person name="Hellsten U."/>
            <person name="Kuo D.H."/>
            <person name="Larsson T."/>
            <person name="Lv J."/>
            <person name="Arendt D."/>
            <person name="Savage R."/>
            <person name="Osoegawa K."/>
            <person name="de Jong P."/>
            <person name="Grimwood J."/>
            <person name="Chapman J.A."/>
            <person name="Shapiro H."/>
            <person name="Aerts A."/>
            <person name="Otillar R.P."/>
            <person name="Terry A.Y."/>
            <person name="Boore J.L."/>
            <person name="Grigoriev I.V."/>
            <person name="Lindberg D.R."/>
            <person name="Seaver E.C."/>
            <person name="Weisblat D.A."/>
            <person name="Putnam N.H."/>
            <person name="Rokhsar D.S."/>
        </authorList>
    </citation>
    <scope>NUCLEOTIDE SEQUENCE</scope>
</reference>
<accession>T1F7X2</accession>
<dbReference type="OrthoDB" id="10003658at2759"/>
<keyword evidence="4" id="KW-1185">Reference proteome</keyword>
<reference evidence="3" key="3">
    <citation type="submission" date="2015-06" db="UniProtKB">
        <authorList>
            <consortium name="EnsemblMetazoa"/>
        </authorList>
    </citation>
    <scope>IDENTIFICATION</scope>
</reference>
<dbReference type="PANTHER" id="PTHR46954:SF1">
    <property type="entry name" value="C2H2-TYPE DOMAIN-CONTAINING PROTEIN"/>
    <property type="match status" value="1"/>
</dbReference>
<dbReference type="PANTHER" id="PTHR46954">
    <property type="entry name" value="C2H2-TYPE DOMAIN-CONTAINING PROTEIN"/>
    <property type="match status" value="1"/>
</dbReference>
<dbReference type="eggNOG" id="ENOG502QWEQ">
    <property type="taxonomic scope" value="Eukaryota"/>
</dbReference>
<dbReference type="KEGG" id="hro:HELRODRAFT_174271"/>
<evidence type="ECO:0008006" key="5">
    <source>
        <dbReference type="Google" id="ProtNLM"/>
    </source>
</evidence>
<protein>
    <recommendedName>
        <fullName evidence="5">C2H2-type domain-containing protein</fullName>
    </recommendedName>
</protein>
<dbReference type="EMBL" id="KB096716">
    <property type="protein sequence ID" value="ESO02842.1"/>
    <property type="molecule type" value="Genomic_DNA"/>
</dbReference>
<organism evidence="3 4">
    <name type="scientific">Helobdella robusta</name>
    <name type="common">Californian leech</name>
    <dbReference type="NCBI Taxonomy" id="6412"/>
    <lineage>
        <taxon>Eukaryota</taxon>
        <taxon>Metazoa</taxon>
        <taxon>Spiralia</taxon>
        <taxon>Lophotrochozoa</taxon>
        <taxon>Annelida</taxon>
        <taxon>Clitellata</taxon>
        <taxon>Hirudinea</taxon>
        <taxon>Rhynchobdellida</taxon>
        <taxon>Glossiphoniidae</taxon>
        <taxon>Helobdella</taxon>
    </lineage>
</organism>
<feature type="region of interest" description="Disordered" evidence="1">
    <location>
        <begin position="1"/>
        <end position="24"/>
    </location>
</feature>
<dbReference type="CTD" id="20204921"/>
<evidence type="ECO:0000313" key="2">
    <source>
        <dbReference type="EMBL" id="ESO02842.1"/>
    </source>
</evidence>
<evidence type="ECO:0000256" key="1">
    <source>
        <dbReference type="SAM" id="MobiDB-lite"/>
    </source>
</evidence>
<evidence type="ECO:0000313" key="3">
    <source>
        <dbReference type="EnsemblMetazoa" id="HelroP174271"/>
    </source>
</evidence>
<name>T1F7X2_HELRO</name>